<keyword evidence="4" id="KW-0963">Cytoplasm</keyword>
<accession>A0ABS2PW94</accession>
<dbReference type="SUPFAM" id="SSF52540">
    <property type="entry name" value="P-loop containing nucleoside triphosphate hydrolases"/>
    <property type="match status" value="1"/>
</dbReference>
<dbReference type="InterPro" id="IPR006073">
    <property type="entry name" value="GTP-bd"/>
</dbReference>
<keyword evidence="3 4" id="KW-0342">GTP-binding</keyword>
<comment type="function">
    <text evidence="4">Required for a late step of 50S ribosomal subunit assembly. Has GTPase activity.</text>
</comment>
<dbReference type="Proteomes" id="UP000808914">
    <property type="component" value="Unassembled WGS sequence"/>
</dbReference>
<dbReference type="EMBL" id="JAFBER010000002">
    <property type="protein sequence ID" value="MBM7644338.1"/>
    <property type="molecule type" value="Genomic_DNA"/>
</dbReference>
<feature type="domain" description="CP-type G" evidence="5">
    <location>
        <begin position="28"/>
        <end position="192"/>
    </location>
</feature>
<dbReference type="InterPro" id="IPR027417">
    <property type="entry name" value="P-loop_NTPase"/>
</dbReference>
<keyword evidence="2 4" id="KW-0547">Nucleotide-binding</keyword>
<proteinExistence type="inferred from homology"/>
<dbReference type="InterPro" id="IPR019991">
    <property type="entry name" value="GTP-bd_ribosome_bgen"/>
</dbReference>
<dbReference type="PANTHER" id="PTHR45782:SF4">
    <property type="entry name" value="MITOCHONDRIAL RIBOSOME-ASSOCIATED GTPASE 1"/>
    <property type="match status" value="1"/>
</dbReference>
<dbReference type="InterPro" id="IPR023179">
    <property type="entry name" value="GTP-bd_ortho_bundle_sf"/>
</dbReference>
<protein>
    <recommendedName>
        <fullName evidence="1 4">Ribosome biogenesis GTPase A</fullName>
    </recommendedName>
</protein>
<dbReference type="InterPro" id="IPR016478">
    <property type="entry name" value="GTPase_MTG1"/>
</dbReference>
<reference evidence="6 7" key="1">
    <citation type="submission" date="2021-01" db="EMBL/GenBank/DDBJ databases">
        <title>Genomic Encyclopedia of Type Strains, Phase IV (KMG-IV): sequencing the most valuable type-strain genomes for metagenomic binning, comparative biology and taxonomic classification.</title>
        <authorList>
            <person name="Goeker M."/>
        </authorList>
    </citation>
    <scope>NUCLEOTIDE SEQUENCE [LARGE SCALE GENOMIC DNA]</scope>
    <source>
        <strain evidence="6 7">DSM 28236</strain>
    </source>
</reference>
<dbReference type="PANTHER" id="PTHR45782">
    <property type="entry name" value="MITOCHONDRIAL RIBOSOME-ASSOCIATED GTPASE 1"/>
    <property type="match status" value="1"/>
</dbReference>
<evidence type="ECO:0000256" key="4">
    <source>
        <dbReference type="PIRNR" id="PIRNR006230"/>
    </source>
</evidence>
<dbReference type="Pfam" id="PF01926">
    <property type="entry name" value="MMR_HSR1"/>
    <property type="match status" value="1"/>
</dbReference>
<dbReference type="CDD" id="cd01856">
    <property type="entry name" value="YlqF"/>
    <property type="match status" value="1"/>
</dbReference>
<comment type="subcellular location">
    <subcellularLocation>
        <location evidence="4">Cytoplasm</location>
    </subcellularLocation>
</comment>
<evidence type="ECO:0000256" key="2">
    <source>
        <dbReference type="ARBA" id="ARBA00022741"/>
    </source>
</evidence>
<dbReference type="PIRSF" id="PIRSF006230">
    <property type="entry name" value="MG442"/>
    <property type="match status" value="1"/>
</dbReference>
<dbReference type="Gene3D" id="1.10.1580.10">
    <property type="match status" value="1"/>
</dbReference>
<dbReference type="PROSITE" id="PS51721">
    <property type="entry name" value="G_CP"/>
    <property type="match status" value="1"/>
</dbReference>
<evidence type="ECO:0000256" key="1">
    <source>
        <dbReference type="ARBA" id="ARBA00014898"/>
    </source>
</evidence>
<evidence type="ECO:0000259" key="5">
    <source>
        <dbReference type="PROSITE" id="PS51721"/>
    </source>
</evidence>
<comment type="similarity">
    <text evidence="4">Belongs to the TRAFAC class YlqF/YawG GTPase family. MTG1 subfamily.</text>
</comment>
<comment type="caution">
    <text evidence="6">The sequence shown here is derived from an EMBL/GenBank/DDBJ whole genome shotgun (WGS) entry which is preliminary data.</text>
</comment>
<name>A0ABS2PW94_9BACL</name>
<dbReference type="Gene3D" id="3.40.50.300">
    <property type="entry name" value="P-loop containing nucleotide triphosphate hydrolases"/>
    <property type="match status" value="1"/>
</dbReference>
<dbReference type="NCBIfam" id="TIGR03596">
    <property type="entry name" value="GTPase_YlqF"/>
    <property type="match status" value="1"/>
</dbReference>
<evidence type="ECO:0000256" key="3">
    <source>
        <dbReference type="ARBA" id="ARBA00023134"/>
    </source>
</evidence>
<evidence type="ECO:0000313" key="6">
    <source>
        <dbReference type="EMBL" id="MBM7644338.1"/>
    </source>
</evidence>
<organism evidence="6 7">
    <name type="scientific">Scopulibacillus daqui</name>
    <dbReference type="NCBI Taxonomy" id="1469162"/>
    <lineage>
        <taxon>Bacteria</taxon>
        <taxon>Bacillati</taxon>
        <taxon>Bacillota</taxon>
        <taxon>Bacilli</taxon>
        <taxon>Bacillales</taxon>
        <taxon>Sporolactobacillaceae</taxon>
        <taxon>Scopulibacillus</taxon>
    </lineage>
</organism>
<keyword evidence="7" id="KW-1185">Reference proteome</keyword>
<evidence type="ECO:0000313" key="7">
    <source>
        <dbReference type="Proteomes" id="UP000808914"/>
    </source>
</evidence>
<dbReference type="InterPro" id="IPR030378">
    <property type="entry name" value="G_CP_dom"/>
</dbReference>
<sequence length="306" mass="34141">MAIIAFPSSKVGDYLTIQWYPGHMAKAKRQMIEKIKLIDVVIELVDARIPFSSRNPLIDDIAANKPRLLILNKTDMADGQLTAEWINYFKDKGYSAHAVNAQTGKGSENISEWVHELTAAKREKVESKGFRARADRALIIGIPNVGKSTLINRLAKRKIAKIGDRPGVTKGQQWIKVGKTMELLDTPGILWPKFEDPEVGLKLAATGAIKDELIDFQDVAVYLLKVLMVRYPHALKERYGLAEISYEGNEPAIEEIVALFDAIGKKRGCVIGGGNIDYDRTAELVIREFRTQKLGKLTLESPEETL</sequence>
<gene>
    <name evidence="6" type="ORF">JOD45_000531</name>
</gene>